<proteinExistence type="predicted"/>
<keyword evidence="2" id="KW-1185">Reference proteome</keyword>
<name>A0ACC0TUB5_9AGAM</name>
<dbReference type="Proteomes" id="UP001207468">
    <property type="component" value="Unassembled WGS sequence"/>
</dbReference>
<evidence type="ECO:0000313" key="1">
    <source>
        <dbReference type="EMBL" id="KAI9438382.1"/>
    </source>
</evidence>
<reference evidence="1" key="1">
    <citation type="submission" date="2021-03" db="EMBL/GenBank/DDBJ databases">
        <title>Evolutionary priming and transition to the ectomycorrhizal habit in an iconic lineage of mushroom-forming fungi: is preadaptation a requirement?</title>
        <authorList>
            <consortium name="DOE Joint Genome Institute"/>
            <person name="Looney B.P."/>
            <person name="Miyauchi S."/>
            <person name="Morin E."/>
            <person name="Drula E."/>
            <person name="Courty P.E."/>
            <person name="Chicoki N."/>
            <person name="Fauchery L."/>
            <person name="Kohler A."/>
            <person name="Kuo A."/>
            <person name="LaButti K."/>
            <person name="Pangilinan J."/>
            <person name="Lipzen A."/>
            <person name="Riley R."/>
            <person name="Andreopoulos W."/>
            <person name="He G."/>
            <person name="Johnson J."/>
            <person name="Barry K.W."/>
            <person name="Grigoriev I.V."/>
            <person name="Nagy L."/>
            <person name="Hibbett D."/>
            <person name="Henrissat B."/>
            <person name="Matheny P.B."/>
            <person name="Labbe J."/>
            <person name="Martin A.F."/>
        </authorList>
    </citation>
    <scope>NUCLEOTIDE SEQUENCE</scope>
    <source>
        <strain evidence="1">BPL698</strain>
    </source>
</reference>
<accession>A0ACC0TUB5</accession>
<organism evidence="1 2">
    <name type="scientific">Russula earlei</name>
    <dbReference type="NCBI Taxonomy" id="71964"/>
    <lineage>
        <taxon>Eukaryota</taxon>
        <taxon>Fungi</taxon>
        <taxon>Dikarya</taxon>
        <taxon>Basidiomycota</taxon>
        <taxon>Agaricomycotina</taxon>
        <taxon>Agaricomycetes</taxon>
        <taxon>Russulales</taxon>
        <taxon>Russulaceae</taxon>
        <taxon>Russula</taxon>
    </lineage>
</organism>
<sequence length="372" mass="41295">MPFPSTATLSNFLQVLLFLPLTLSTLSKPAFLLLSLLVFLQSLIHGTLRFFWGSPLLPAMQLPIQLFLLLVVFNLFAQSVNPMLLSLASWWGTILTLSSPLFIILESVSSLLVAQKLGQVGRELVEKGEIYQFILLIASAVAYVVSAWWIVAVSAHSWLTRTGLEETDCSRQAYPAAAMSPLSATLLGAALTAFLFLTFIGFGLRRTNVIESSGLALFIAYNLWLCGFDRQSFSDPASSYAPLLSNIMPHLQTLVNFVTNTLPKPVLVALVYRLTILLGAARVLPSIGVDPWEADYGLDDGWDGGPTSKLTHVLLTYRQSILVTVYSHLLLLDHSSQVWWRWMNIFFTLVIWSIELLVSGEDDAITKEWKVD</sequence>
<comment type="caution">
    <text evidence="1">The sequence shown here is derived from an EMBL/GenBank/DDBJ whole genome shotgun (WGS) entry which is preliminary data.</text>
</comment>
<protein>
    <submittedName>
        <fullName evidence="1">Uncharacterized protein</fullName>
    </submittedName>
</protein>
<dbReference type="EMBL" id="JAGFNK010000864">
    <property type="protein sequence ID" value="KAI9438382.1"/>
    <property type="molecule type" value="Genomic_DNA"/>
</dbReference>
<gene>
    <name evidence="1" type="ORF">F5148DRAFT_1301692</name>
</gene>
<evidence type="ECO:0000313" key="2">
    <source>
        <dbReference type="Proteomes" id="UP001207468"/>
    </source>
</evidence>